<accession>A0A3A8JMX1</accession>
<comment type="caution">
    <text evidence="1">The sequence shown here is derived from an EMBL/GenBank/DDBJ whole genome shotgun (WGS) entry which is preliminary data.</text>
</comment>
<gene>
    <name evidence="1" type="ORF">D7X32_36360</name>
</gene>
<proteinExistence type="predicted"/>
<sequence length="226" mass="25082">MTNVRLEDLCNATTLAALRHPQWDPELRTFEGLNPCSFWNSDTSVDVSGSIDTGDGPYVIQINGSLRTTDHLRLWTDDYQPGLVIIRGDLQARTFSFANGARIFVEGSVVVEDCLFGQYGDRNAVLSAKGELRARAVFLANTARVYADEGVRSLIYAPRGSWDPLMPDIENEGMGDGIQFFDPSVLDRYGDLEFRRAIEAARAGQALFLPGVEEQFPQRLSSRKTA</sequence>
<dbReference type="EMBL" id="RAWE01000217">
    <property type="protein sequence ID" value="RKG96368.1"/>
    <property type="molecule type" value="Genomic_DNA"/>
</dbReference>
<evidence type="ECO:0000313" key="1">
    <source>
        <dbReference type="EMBL" id="RKG96368.1"/>
    </source>
</evidence>
<dbReference type="Proteomes" id="UP000268313">
    <property type="component" value="Unassembled WGS sequence"/>
</dbReference>
<name>A0A3A8JMX1_9BACT</name>
<evidence type="ECO:0000313" key="2">
    <source>
        <dbReference type="Proteomes" id="UP000268313"/>
    </source>
</evidence>
<organism evidence="1 2">
    <name type="scientific">Corallococcus carmarthensis</name>
    <dbReference type="NCBI Taxonomy" id="2316728"/>
    <lineage>
        <taxon>Bacteria</taxon>
        <taxon>Pseudomonadati</taxon>
        <taxon>Myxococcota</taxon>
        <taxon>Myxococcia</taxon>
        <taxon>Myxococcales</taxon>
        <taxon>Cystobacterineae</taxon>
        <taxon>Myxococcaceae</taxon>
        <taxon>Corallococcus</taxon>
    </lineage>
</organism>
<keyword evidence="2" id="KW-1185">Reference proteome</keyword>
<protein>
    <submittedName>
        <fullName evidence="1">Uncharacterized protein</fullName>
    </submittedName>
</protein>
<dbReference type="AlphaFoldDB" id="A0A3A8JMX1"/>
<reference evidence="2" key="1">
    <citation type="submission" date="2018-09" db="EMBL/GenBank/DDBJ databases">
        <authorList>
            <person name="Livingstone P.G."/>
            <person name="Whitworth D.E."/>
        </authorList>
    </citation>
    <scope>NUCLEOTIDE SEQUENCE [LARGE SCALE GENOMIC DNA]</scope>
    <source>
        <strain evidence="2">CA043D</strain>
    </source>
</reference>